<organism evidence="2 3">
    <name type="scientific">Pseudovibrio ascidiaceicola</name>
    <dbReference type="NCBI Taxonomy" id="285279"/>
    <lineage>
        <taxon>Bacteria</taxon>
        <taxon>Pseudomonadati</taxon>
        <taxon>Pseudomonadota</taxon>
        <taxon>Alphaproteobacteria</taxon>
        <taxon>Hyphomicrobiales</taxon>
        <taxon>Stappiaceae</taxon>
        <taxon>Pseudovibrio</taxon>
    </lineage>
</organism>
<accession>A0A1I3VRK3</accession>
<dbReference type="SMART" id="SM00100">
    <property type="entry name" value="cNMP"/>
    <property type="match status" value="1"/>
</dbReference>
<dbReference type="PANTHER" id="PTHR24567:SF68">
    <property type="entry name" value="DNA-BINDING TRANSCRIPTIONAL DUAL REGULATOR CRP"/>
    <property type="match status" value="1"/>
</dbReference>
<dbReference type="EMBL" id="FOSK01000001">
    <property type="protein sequence ID" value="SFJ96916.1"/>
    <property type="molecule type" value="Genomic_DNA"/>
</dbReference>
<protein>
    <submittedName>
        <fullName evidence="2">Cyclic nucleotide-binding domain-containing protein</fullName>
    </submittedName>
</protein>
<gene>
    <name evidence="2" type="ORF">SAMN04488518_101520</name>
</gene>
<comment type="caution">
    <text evidence="2">The sequence shown here is derived from an EMBL/GenBank/DDBJ whole genome shotgun (WGS) entry which is preliminary data.</text>
</comment>
<dbReference type="SUPFAM" id="SSF51206">
    <property type="entry name" value="cAMP-binding domain-like"/>
    <property type="match status" value="1"/>
</dbReference>
<dbReference type="InterPro" id="IPR050397">
    <property type="entry name" value="Env_Response_Regulators"/>
</dbReference>
<dbReference type="RefSeq" id="WP_093516496.1">
    <property type="nucleotide sequence ID" value="NZ_FOSK01000001.1"/>
</dbReference>
<dbReference type="PROSITE" id="PS50042">
    <property type="entry name" value="CNMP_BINDING_3"/>
    <property type="match status" value="1"/>
</dbReference>
<dbReference type="CDD" id="cd00038">
    <property type="entry name" value="CAP_ED"/>
    <property type="match status" value="1"/>
</dbReference>
<dbReference type="PANTHER" id="PTHR24567">
    <property type="entry name" value="CRP FAMILY TRANSCRIPTIONAL REGULATORY PROTEIN"/>
    <property type="match status" value="1"/>
</dbReference>
<dbReference type="InterPro" id="IPR014710">
    <property type="entry name" value="RmlC-like_jellyroll"/>
</dbReference>
<dbReference type="Pfam" id="PF00027">
    <property type="entry name" value="cNMP_binding"/>
    <property type="match status" value="1"/>
</dbReference>
<evidence type="ECO:0000259" key="1">
    <source>
        <dbReference type="PROSITE" id="PS50042"/>
    </source>
</evidence>
<name>A0A1I3VRK3_9HYPH</name>
<dbReference type="Gene3D" id="2.60.120.10">
    <property type="entry name" value="Jelly Rolls"/>
    <property type="match status" value="1"/>
</dbReference>
<proteinExistence type="predicted"/>
<feature type="domain" description="Cyclic nucleotide-binding" evidence="1">
    <location>
        <begin position="15"/>
        <end position="134"/>
    </location>
</feature>
<sequence>MSLARDIEILRRVPLLSQFSEDQLRLLAFSAETMQVSKGGTIFNEGERADGGIVLTIGKVQLETGMGRDARPRGTYGPGTLFGENALMAEGKRPARAVALENCELIRVRRALFSRMLQEFPETAQKLYVDKANQFTTAAAALARVGRKLDEVDALNERHKKEVAAKRN</sequence>
<dbReference type="Proteomes" id="UP000199598">
    <property type="component" value="Unassembled WGS sequence"/>
</dbReference>
<evidence type="ECO:0000313" key="2">
    <source>
        <dbReference type="EMBL" id="SFJ96916.1"/>
    </source>
</evidence>
<reference evidence="2 3" key="1">
    <citation type="submission" date="2016-10" db="EMBL/GenBank/DDBJ databases">
        <authorList>
            <person name="Varghese N."/>
            <person name="Submissions S."/>
        </authorList>
    </citation>
    <scope>NUCLEOTIDE SEQUENCE [LARGE SCALE GENOMIC DNA]</scope>
    <source>
        <strain evidence="2 3">DSM 16392</strain>
    </source>
</reference>
<dbReference type="InterPro" id="IPR018490">
    <property type="entry name" value="cNMP-bd_dom_sf"/>
</dbReference>
<dbReference type="InterPro" id="IPR000595">
    <property type="entry name" value="cNMP-bd_dom"/>
</dbReference>
<keyword evidence="3" id="KW-1185">Reference proteome</keyword>
<evidence type="ECO:0000313" key="3">
    <source>
        <dbReference type="Proteomes" id="UP000199598"/>
    </source>
</evidence>